<evidence type="ECO:0000313" key="2">
    <source>
        <dbReference type="Proteomes" id="UP000095280"/>
    </source>
</evidence>
<name>A0A1I8F944_9PLAT</name>
<accession>A0A1I8F944</accession>
<sequence>LRAHFESITVNYQQLRANPTRGVIPGRSAARRVPADPDAEGATAALRIQFHSMGGPLATDSVIDRDSTERYCINSQASANASTGTLQLPLFANLSVRHSNPTGQSDIRHLRLPAALPPGYSILLNIQHNLGYEDIDFYCHAKKPDRRFNPHLVLVLVLVLATERDPEHPRMWVRRELQLCHGHHVGSLATRSKLLIDGSVSISQLVLNTHRDDAEAADTAWPPLDASGNGTLHQELQFSITFFHVPACPELSCQTQNETGLPSSCELRQAASGDDAVGTVPCQLLIPTADSNMREALLKQSEAWLIRLRVSNFVLSCPCHGCETLYDWLPMYMTVSHRQPAGRNSAMSDKIIICGDYSNSSKVVYLPFTQTQQEIEISYTFHQQHLARCRALLLQLVLDSGQGLKSRLVTATHVATILLSLVLLSCIAVKHRDSLRQRLVAAVLRTRPQDAVLMGEQSGSMMPLSLEQWPGADERHAAGRIRGAGVSQQAVDETPSARLPLPVACSVSSSTSCTGSGQYDSVRMMWSASWSRRRRSRGRLDGPSRRGDTKPPDLEGGAQQVSVRRVNLLLERLRQRPGLDHRMEKRRPLAVRTKGSPGKPAATPQILADAGNQTAEVDEVARKLCRLSISASAPNRSLDVVRQLSFVTVH</sequence>
<protein>
    <submittedName>
        <fullName evidence="3">Cadherin domain-containing protein</fullName>
    </submittedName>
</protein>
<feature type="region of interest" description="Disordered" evidence="1">
    <location>
        <begin position="530"/>
        <end position="558"/>
    </location>
</feature>
<dbReference type="AlphaFoldDB" id="A0A1I8F944"/>
<dbReference type="Proteomes" id="UP000095280">
    <property type="component" value="Unplaced"/>
</dbReference>
<reference evidence="3" key="1">
    <citation type="submission" date="2016-11" db="UniProtKB">
        <authorList>
            <consortium name="WormBaseParasite"/>
        </authorList>
    </citation>
    <scope>IDENTIFICATION</scope>
</reference>
<evidence type="ECO:0000256" key="1">
    <source>
        <dbReference type="SAM" id="MobiDB-lite"/>
    </source>
</evidence>
<evidence type="ECO:0000313" key="3">
    <source>
        <dbReference type="WBParaSite" id="maker-unitig_24725-snap-gene-0.2-mRNA-1"/>
    </source>
</evidence>
<dbReference type="WBParaSite" id="maker-unitig_24725-snap-gene-0.2-mRNA-1">
    <property type="protein sequence ID" value="maker-unitig_24725-snap-gene-0.2-mRNA-1"/>
    <property type="gene ID" value="maker-unitig_24725-snap-gene-0.2"/>
</dbReference>
<feature type="compositionally biased region" description="Basic and acidic residues" evidence="1">
    <location>
        <begin position="538"/>
        <end position="553"/>
    </location>
</feature>
<proteinExistence type="predicted"/>
<organism evidence="2 3">
    <name type="scientific">Macrostomum lignano</name>
    <dbReference type="NCBI Taxonomy" id="282301"/>
    <lineage>
        <taxon>Eukaryota</taxon>
        <taxon>Metazoa</taxon>
        <taxon>Spiralia</taxon>
        <taxon>Lophotrochozoa</taxon>
        <taxon>Platyhelminthes</taxon>
        <taxon>Rhabditophora</taxon>
        <taxon>Macrostomorpha</taxon>
        <taxon>Macrostomida</taxon>
        <taxon>Macrostomidae</taxon>
        <taxon>Macrostomum</taxon>
    </lineage>
</organism>
<keyword evidence="2" id="KW-1185">Reference proteome</keyword>